<organism evidence="1 2">
    <name type="scientific">Vibrio alginolyticus</name>
    <dbReference type="NCBI Taxonomy" id="663"/>
    <lineage>
        <taxon>Bacteria</taxon>
        <taxon>Pseudomonadati</taxon>
        <taxon>Pseudomonadota</taxon>
        <taxon>Gammaproteobacteria</taxon>
        <taxon>Vibrionales</taxon>
        <taxon>Vibrionaceae</taxon>
        <taxon>Vibrio</taxon>
    </lineage>
</organism>
<dbReference type="EMBL" id="VTYF01000012">
    <property type="protein sequence ID" value="NOI10897.1"/>
    <property type="molecule type" value="Genomic_DNA"/>
</dbReference>
<accession>A0A7Y4B562</accession>
<sequence>MSHWRFLFVFGVPCRNKLTHNGLVFCLKVLSMKSAKYLYVIETKEATQCTLFASTQTKNQFTIETGTKRKVDYKSIG</sequence>
<name>A0A7Y4B562_VIBAL</name>
<evidence type="ECO:0000313" key="1">
    <source>
        <dbReference type="EMBL" id="NOI10897.1"/>
    </source>
</evidence>
<gene>
    <name evidence="1" type="ORF">F0254_18870</name>
</gene>
<proteinExistence type="predicted"/>
<dbReference type="Proteomes" id="UP000532247">
    <property type="component" value="Unassembled WGS sequence"/>
</dbReference>
<comment type="caution">
    <text evidence="1">The sequence shown here is derived from an EMBL/GenBank/DDBJ whole genome shotgun (WGS) entry which is preliminary data.</text>
</comment>
<protein>
    <submittedName>
        <fullName evidence="1">Uncharacterized protein</fullName>
    </submittedName>
</protein>
<reference evidence="1 2" key="1">
    <citation type="submission" date="2019-09" db="EMBL/GenBank/DDBJ databases">
        <title>Draft genome sequencing and comparative genomics of hatchery-associated Vibrios.</title>
        <authorList>
            <person name="Kehlet-Delgado H."/>
            <person name="Mueller R.S."/>
        </authorList>
    </citation>
    <scope>NUCLEOTIDE SEQUENCE [LARGE SCALE GENOMIC DNA]</scope>
    <source>
        <strain evidence="1 2">081416A</strain>
    </source>
</reference>
<evidence type="ECO:0000313" key="2">
    <source>
        <dbReference type="Proteomes" id="UP000532247"/>
    </source>
</evidence>
<dbReference type="AlphaFoldDB" id="A0A7Y4B562"/>